<dbReference type="SUPFAM" id="SSF51430">
    <property type="entry name" value="NAD(P)-linked oxidoreductase"/>
    <property type="match status" value="1"/>
</dbReference>
<feature type="domain" description="NADP-dependent oxidoreductase" evidence="1">
    <location>
        <begin position="17"/>
        <end position="320"/>
    </location>
</feature>
<dbReference type="AlphaFoldDB" id="A0A926E8I3"/>
<name>A0A926E8I3_9FIRM</name>
<dbReference type="RefSeq" id="WP_262396379.1">
    <property type="nucleotide sequence ID" value="NZ_JACRTC010000001.1"/>
</dbReference>
<dbReference type="InterPro" id="IPR050523">
    <property type="entry name" value="AKR_Detox_Biosynth"/>
</dbReference>
<proteinExistence type="predicted"/>
<dbReference type="EMBL" id="JACRTC010000001">
    <property type="protein sequence ID" value="MBC8569272.1"/>
    <property type="molecule type" value="Genomic_DNA"/>
</dbReference>
<dbReference type="Gene3D" id="3.20.20.100">
    <property type="entry name" value="NADP-dependent oxidoreductase domain"/>
    <property type="match status" value="1"/>
</dbReference>
<comment type="caution">
    <text evidence="2">The sequence shown here is derived from an EMBL/GenBank/DDBJ whole genome shotgun (WGS) entry which is preliminary data.</text>
</comment>
<organism evidence="2 3">
    <name type="scientific">Zongyangia hominis</name>
    <dbReference type="NCBI Taxonomy" id="2763677"/>
    <lineage>
        <taxon>Bacteria</taxon>
        <taxon>Bacillati</taxon>
        <taxon>Bacillota</taxon>
        <taxon>Clostridia</taxon>
        <taxon>Eubacteriales</taxon>
        <taxon>Oscillospiraceae</taxon>
        <taxon>Zongyangia</taxon>
    </lineage>
</organism>
<dbReference type="PANTHER" id="PTHR43364">
    <property type="entry name" value="NADH-SPECIFIC METHYLGLYOXAL REDUCTASE-RELATED"/>
    <property type="match status" value="1"/>
</dbReference>
<dbReference type="GO" id="GO:0005829">
    <property type="term" value="C:cytosol"/>
    <property type="evidence" value="ECO:0007669"/>
    <property type="project" value="TreeGrafter"/>
</dbReference>
<dbReference type="Pfam" id="PF00248">
    <property type="entry name" value="Aldo_ket_red"/>
    <property type="match status" value="1"/>
</dbReference>
<accession>A0A926E8I3</accession>
<sequence>MQYASLTSGKDSLNMSKIVLGTMIFGTRLTEKASFEMLDYFLAQGGNCIDTARAYVNDYPGGEGLSETIIGRWLRDRGNRDKVILSTKGGHPSAKDKKTIRLGREEVASDLEESLRNLGVECVDIYWLHRDDPNRSVSYIVDYLDEFVKAGKIRFPAVSNWSARRIAEANAYAAQAGKTPIAMSQIQWSLAATTKEQYGDPTMETMTPEEYAWYRESGMPVMAYCPQAKGFFSKYLTGGEEALNEKARKRFLSPQNIARAGRVQALSEKTGLSPAAVALSYITSNPVPGFAIVGCSNMEQLADSLSGADLVLDEAQVAALCGE</sequence>
<evidence type="ECO:0000259" key="1">
    <source>
        <dbReference type="Pfam" id="PF00248"/>
    </source>
</evidence>
<dbReference type="PANTHER" id="PTHR43364:SF6">
    <property type="entry name" value="OXIDOREDUCTASE-RELATED"/>
    <property type="match status" value="1"/>
</dbReference>
<reference evidence="2" key="1">
    <citation type="submission" date="2020-08" db="EMBL/GenBank/DDBJ databases">
        <title>Genome public.</title>
        <authorList>
            <person name="Liu C."/>
            <person name="Sun Q."/>
        </authorList>
    </citation>
    <scope>NUCLEOTIDE SEQUENCE</scope>
    <source>
        <strain evidence="2">NSJ-54</strain>
    </source>
</reference>
<dbReference type="InterPro" id="IPR036812">
    <property type="entry name" value="NAD(P)_OxRdtase_dom_sf"/>
</dbReference>
<gene>
    <name evidence="2" type="ORF">H8709_00310</name>
</gene>
<dbReference type="CDD" id="cd19082">
    <property type="entry name" value="AKR_AKR10A1_2"/>
    <property type="match status" value="1"/>
</dbReference>
<evidence type="ECO:0000313" key="2">
    <source>
        <dbReference type="EMBL" id="MBC8569272.1"/>
    </source>
</evidence>
<evidence type="ECO:0000313" key="3">
    <source>
        <dbReference type="Proteomes" id="UP000660861"/>
    </source>
</evidence>
<dbReference type="InterPro" id="IPR023210">
    <property type="entry name" value="NADP_OxRdtase_dom"/>
</dbReference>
<keyword evidence="3" id="KW-1185">Reference proteome</keyword>
<dbReference type="Proteomes" id="UP000660861">
    <property type="component" value="Unassembled WGS sequence"/>
</dbReference>
<protein>
    <submittedName>
        <fullName evidence="2">Aldo/keto reductase</fullName>
    </submittedName>
</protein>